<reference evidence="1 2" key="1">
    <citation type="journal article" date="2019" name="Environ. Microbiol.">
        <title>At the nexus of three kingdoms: the genome of the mycorrhizal fungus Gigaspora margarita provides insights into plant, endobacterial and fungal interactions.</title>
        <authorList>
            <person name="Venice F."/>
            <person name="Ghignone S."/>
            <person name="Salvioli di Fossalunga A."/>
            <person name="Amselem J."/>
            <person name="Novero M."/>
            <person name="Xianan X."/>
            <person name="Sedzielewska Toro K."/>
            <person name="Morin E."/>
            <person name="Lipzen A."/>
            <person name="Grigoriev I.V."/>
            <person name="Henrissat B."/>
            <person name="Martin F.M."/>
            <person name="Bonfante P."/>
        </authorList>
    </citation>
    <scope>NUCLEOTIDE SEQUENCE [LARGE SCALE GENOMIC DNA]</scope>
    <source>
        <strain evidence="1 2">BEG34</strain>
    </source>
</reference>
<accession>A0A8H4AA03</accession>
<dbReference type="Proteomes" id="UP000439903">
    <property type="component" value="Unassembled WGS sequence"/>
</dbReference>
<keyword evidence="2" id="KW-1185">Reference proteome</keyword>
<dbReference type="AlphaFoldDB" id="A0A8H4AA03"/>
<evidence type="ECO:0000313" key="2">
    <source>
        <dbReference type="Proteomes" id="UP000439903"/>
    </source>
</evidence>
<evidence type="ECO:0000313" key="1">
    <source>
        <dbReference type="EMBL" id="KAF0462443.1"/>
    </source>
</evidence>
<name>A0A8H4AA03_GIGMA</name>
<protein>
    <submittedName>
        <fullName evidence="1">Uncharacterized protein</fullName>
    </submittedName>
</protein>
<organism evidence="1 2">
    <name type="scientific">Gigaspora margarita</name>
    <dbReference type="NCBI Taxonomy" id="4874"/>
    <lineage>
        <taxon>Eukaryota</taxon>
        <taxon>Fungi</taxon>
        <taxon>Fungi incertae sedis</taxon>
        <taxon>Mucoromycota</taxon>
        <taxon>Glomeromycotina</taxon>
        <taxon>Glomeromycetes</taxon>
        <taxon>Diversisporales</taxon>
        <taxon>Gigasporaceae</taxon>
        <taxon>Gigaspora</taxon>
    </lineage>
</organism>
<gene>
    <name evidence="1" type="ORF">F8M41_000300</name>
</gene>
<proteinExistence type="predicted"/>
<comment type="caution">
    <text evidence="1">The sequence shown here is derived from an EMBL/GenBank/DDBJ whole genome shotgun (WGS) entry which is preliminary data.</text>
</comment>
<sequence>MSNFQYYTCSCIYPSRNSVCKYMFKCLSTIKDVSVIAKSAKSFRKSSLFDESPQDDLFDINEDQLDIG</sequence>
<dbReference type="EMBL" id="WTPW01001013">
    <property type="protein sequence ID" value="KAF0462443.1"/>
    <property type="molecule type" value="Genomic_DNA"/>
</dbReference>